<dbReference type="AlphaFoldDB" id="A0A0B0PIN2"/>
<evidence type="ECO:0000313" key="1">
    <source>
        <dbReference type="EMBL" id="KHG24840.1"/>
    </source>
</evidence>
<organism evidence="1 2">
    <name type="scientific">Gossypium arboreum</name>
    <name type="common">Tree cotton</name>
    <name type="synonym">Gossypium nanking</name>
    <dbReference type="NCBI Taxonomy" id="29729"/>
    <lineage>
        <taxon>Eukaryota</taxon>
        <taxon>Viridiplantae</taxon>
        <taxon>Streptophyta</taxon>
        <taxon>Embryophyta</taxon>
        <taxon>Tracheophyta</taxon>
        <taxon>Spermatophyta</taxon>
        <taxon>Magnoliopsida</taxon>
        <taxon>eudicotyledons</taxon>
        <taxon>Gunneridae</taxon>
        <taxon>Pentapetalae</taxon>
        <taxon>rosids</taxon>
        <taxon>malvids</taxon>
        <taxon>Malvales</taxon>
        <taxon>Malvaceae</taxon>
        <taxon>Malvoideae</taxon>
        <taxon>Gossypium</taxon>
    </lineage>
</organism>
<name>A0A0B0PIN2_GOSAR</name>
<sequence length="36" mass="4241">MTKKVYTKFRRLKSPIRYVLSCNTTSRTLASTYNLV</sequence>
<dbReference type="EMBL" id="KN430273">
    <property type="protein sequence ID" value="KHG24840.1"/>
    <property type="molecule type" value="Genomic_DNA"/>
</dbReference>
<accession>A0A0B0PIN2</accession>
<dbReference type="Proteomes" id="UP000032142">
    <property type="component" value="Unassembled WGS sequence"/>
</dbReference>
<reference evidence="2" key="1">
    <citation type="submission" date="2014-09" db="EMBL/GenBank/DDBJ databases">
        <authorList>
            <person name="Mudge J."/>
            <person name="Ramaraj T."/>
            <person name="Lindquist I.E."/>
            <person name="Bharti A.K."/>
            <person name="Sundararajan A."/>
            <person name="Cameron C.T."/>
            <person name="Woodward J.E."/>
            <person name="May G.D."/>
            <person name="Brubaker C."/>
            <person name="Broadhvest J."/>
            <person name="Wilkins T.A."/>
        </authorList>
    </citation>
    <scope>NUCLEOTIDE SEQUENCE</scope>
    <source>
        <strain evidence="2">cv. AKA8401</strain>
    </source>
</reference>
<proteinExistence type="predicted"/>
<keyword evidence="2" id="KW-1185">Reference proteome</keyword>
<evidence type="ECO:0000313" key="2">
    <source>
        <dbReference type="Proteomes" id="UP000032142"/>
    </source>
</evidence>
<gene>
    <name evidence="1" type="ORF">F383_31524</name>
</gene>
<protein>
    <submittedName>
        <fullName evidence="1">Uncharacterized protein</fullName>
    </submittedName>
</protein>